<proteinExistence type="predicted"/>
<protein>
    <submittedName>
        <fullName evidence="1">Uncharacterized protein</fullName>
    </submittedName>
</protein>
<sequence length="179" mass="19381">MISTADLIAYVASFCSTEDEQTPAVLPGEWLTCEWFGNGGFIEGGDFSIITSDPEASELVEDSGLSLFLLKLLANGMTLETTCLMASGIVLHDDLKVHVRPFIEMDDSSPLLSFHDSSKIPLAGSILRTFVLLLVSNSSNPHPAYLTRITALSSRYHLGSRSGEDILIVISNAHRPIAQ</sequence>
<evidence type="ECO:0000313" key="2">
    <source>
        <dbReference type="Proteomes" id="UP001281761"/>
    </source>
</evidence>
<dbReference type="Proteomes" id="UP001281761">
    <property type="component" value="Unassembled WGS sequence"/>
</dbReference>
<organism evidence="1 2">
    <name type="scientific">Blattamonas nauphoetae</name>
    <dbReference type="NCBI Taxonomy" id="2049346"/>
    <lineage>
        <taxon>Eukaryota</taxon>
        <taxon>Metamonada</taxon>
        <taxon>Preaxostyla</taxon>
        <taxon>Oxymonadida</taxon>
        <taxon>Blattamonas</taxon>
    </lineage>
</organism>
<keyword evidence="2" id="KW-1185">Reference proteome</keyword>
<gene>
    <name evidence="1" type="ORF">BLNAU_10200</name>
</gene>
<reference evidence="1 2" key="1">
    <citation type="journal article" date="2022" name="bioRxiv">
        <title>Genomics of Preaxostyla Flagellates Illuminates Evolutionary Transitions and the Path Towards Mitochondrial Loss.</title>
        <authorList>
            <person name="Novak L.V.F."/>
            <person name="Treitli S.C."/>
            <person name="Pyrih J."/>
            <person name="Halakuc P."/>
            <person name="Pipaliya S.V."/>
            <person name="Vacek V."/>
            <person name="Brzon O."/>
            <person name="Soukal P."/>
            <person name="Eme L."/>
            <person name="Dacks J.B."/>
            <person name="Karnkowska A."/>
            <person name="Elias M."/>
            <person name="Hampl V."/>
        </authorList>
    </citation>
    <scope>NUCLEOTIDE SEQUENCE [LARGE SCALE GENOMIC DNA]</scope>
    <source>
        <strain evidence="1">NAU3</strain>
        <tissue evidence="1">Gut</tissue>
    </source>
</reference>
<name>A0ABQ9XTR2_9EUKA</name>
<accession>A0ABQ9XTR2</accession>
<evidence type="ECO:0000313" key="1">
    <source>
        <dbReference type="EMBL" id="KAK2954870.1"/>
    </source>
</evidence>
<comment type="caution">
    <text evidence="1">The sequence shown here is derived from an EMBL/GenBank/DDBJ whole genome shotgun (WGS) entry which is preliminary data.</text>
</comment>
<dbReference type="EMBL" id="JARBJD010000073">
    <property type="protein sequence ID" value="KAK2954870.1"/>
    <property type="molecule type" value="Genomic_DNA"/>
</dbReference>